<dbReference type="AlphaFoldDB" id="A0A9D3N0L8"/>
<gene>
    <name evidence="2" type="ORF">ANANG_G00009780</name>
</gene>
<reference evidence="2" key="1">
    <citation type="submission" date="2021-01" db="EMBL/GenBank/DDBJ databases">
        <title>A chromosome-scale assembly of European eel, Anguilla anguilla.</title>
        <authorList>
            <person name="Henkel C."/>
            <person name="Jong-Raadsen S.A."/>
            <person name="Dufour S."/>
            <person name="Weltzien F.-A."/>
            <person name="Palstra A.P."/>
            <person name="Pelster B."/>
            <person name="Spaink H.P."/>
            <person name="Van Den Thillart G.E."/>
            <person name="Jansen H."/>
            <person name="Zahm M."/>
            <person name="Klopp C."/>
            <person name="Cedric C."/>
            <person name="Louis A."/>
            <person name="Berthelot C."/>
            <person name="Parey E."/>
            <person name="Roest Crollius H."/>
            <person name="Montfort J."/>
            <person name="Robinson-Rechavi M."/>
            <person name="Bucao C."/>
            <person name="Bouchez O."/>
            <person name="Gislard M."/>
            <person name="Lluch J."/>
            <person name="Milhes M."/>
            <person name="Lampietro C."/>
            <person name="Lopez Roques C."/>
            <person name="Donnadieu C."/>
            <person name="Braasch I."/>
            <person name="Desvignes T."/>
            <person name="Postlethwait J."/>
            <person name="Bobe J."/>
            <person name="Guiguen Y."/>
            <person name="Dirks R."/>
        </authorList>
    </citation>
    <scope>NUCLEOTIDE SEQUENCE</scope>
    <source>
        <strain evidence="2">Tag_6206</strain>
        <tissue evidence="2">Liver</tissue>
    </source>
</reference>
<evidence type="ECO:0000256" key="1">
    <source>
        <dbReference type="SAM" id="MobiDB-lite"/>
    </source>
</evidence>
<organism evidence="2 3">
    <name type="scientific">Anguilla anguilla</name>
    <name type="common">European freshwater eel</name>
    <name type="synonym">Muraena anguilla</name>
    <dbReference type="NCBI Taxonomy" id="7936"/>
    <lineage>
        <taxon>Eukaryota</taxon>
        <taxon>Metazoa</taxon>
        <taxon>Chordata</taxon>
        <taxon>Craniata</taxon>
        <taxon>Vertebrata</taxon>
        <taxon>Euteleostomi</taxon>
        <taxon>Actinopterygii</taxon>
        <taxon>Neopterygii</taxon>
        <taxon>Teleostei</taxon>
        <taxon>Anguilliformes</taxon>
        <taxon>Anguillidae</taxon>
        <taxon>Anguilla</taxon>
    </lineage>
</organism>
<comment type="caution">
    <text evidence="2">The sequence shown here is derived from an EMBL/GenBank/DDBJ whole genome shotgun (WGS) entry which is preliminary data.</text>
</comment>
<dbReference type="EMBL" id="JAFIRN010000001">
    <property type="protein sequence ID" value="KAG5856613.1"/>
    <property type="molecule type" value="Genomic_DNA"/>
</dbReference>
<feature type="compositionally biased region" description="Polar residues" evidence="1">
    <location>
        <begin position="37"/>
        <end position="60"/>
    </location>
</feature>
<accession>A0A9D3N0L8</accession>
<sequence length="86" mass="9192">MLRMQLGMENGRLSIPSVFKPAVLENPKSRSVKRRSLSISHSAQTMENDLNGQSGDTTGQKVKLGGLGTSGEHQPLGGITKMGKLD</sequence>
<evidence type="ECO:0000313" key="3">
    <source>
        <dbReference type="Proteomes" id="UP001044222"/>
    </source>
</evidence>
<evidence type="ECO:0000313" key="2">
    <source>
        <dbReference type="EMBL" id="KAG5856613.1"/>
    </source>
</evidence>
<keyword evidence="3" id="KW-1185">Reference proteome</keyword>
<protein>
    <submittedName>
        <fullName evidence="2">Uncharacterized protein</fullName>
    </submittedName>
</protein>
<feature type="region of interest" description="Disordered" evidence="1">
    <location>
        <begin position="28"/>
        <end position="86"/>
    </location>
</feature>
<proteinExistence type="predicted"/>
<dbReference type="Proteomes" id="UP001044222">
    <property type="component" value="Unassembled WGS sequence"/>
</dbReference>
<name>A0A9D3N0L8_ANGAN</name>